<reference evidence="5 6" key="1">
    <citation type="journal article" date="2013" name="Mar. Genomics">
        <title>Expression of sulfatases in Rhodopirellula baltica and the diversity of sulfatases in the genus Rhodopirellula.</title>
        <authorList>
            <person name="Wegner C.E."/>
            <person name="Richter-Heitmann T."/>
            <person name="Klindworth A."/>
            <person name="Klockow C."/>
            <person name="Richter M."/>
            <person name="Achstetter T."/>
            <person name="Glockner F.O."/>
            <person name="Harder J."/>
        </authorList>
    </citation>
    <scope>NUCLEOTIDE SEQUENCE [LARGE SCALE GENOMIC DNA]</scope>
    <source>
        <strain evidence="5 6">SM1</strain>
    </source>
</reference>
<name>M5RVY8_9BACT</name>
<dbReference type="InterPro" id="IPR024046">
    <property type="entry name" value="Flagellar_assmbl_FliW_dom_sf"/>
</dbReference>
<dbReference type="GO" id="GO:0006417">
    <property type="term" value="P:regulation of translation"/>
    <property type="evidence" value="ECO:0007669"/>
    <property type="project" value="UniProtKB-KW"/>
</dbReference>
<dbReference type="Pfam" id="PF02623">
    <property type="entry name" value="FliW"/>
    <property type="match status" value="1"/>
</dbReference>
<evidence type="ECO:0000256" key="4">
    <source>
        <dbReference type="HAMAP-Rule" id="MF_01185"/>
    </source>
</evidence>
<comment type="function">
    <text evidence="4">Acts as an anti-CsrA protein, binds CsrA and prevents it from repressing translation of its target genes, one of which is flagellin. Binds to flagellin and participates in the assembly of the flagellum.</text>
</comment>
<proteinExistence type="inferred from homology"/>
<dbReference type="GO" id="GO:0005737">
    <property type="term" value="C:cytoplasm"/>
    <property type="evidence" value="ECO:0007669"/>
    <property type="project" value="UniProtKB-SubCell"/>
</dbReference>
<organism evidence="5 6">
    <name type="scientific">Rhodopirellula maiorica SM1</name>
    <dbReference type="NCBI Taxonomy" id="1265738"/>
    <lineage>
        <taxon>Bacteria</taxon>
        <taxon>Pseudomonadati</taxon>
        <taxon>Planctomycetota</taxon>
        <taxon>Planctomycetia</taxon>
        <taxon>Pirellulales</taxon>
        <taxon>Pirellulaceae</taxon>
        <taxon>Novipirellula</taxon>
    </lineage>
</organism>
<keyword evidence="1 4" id="KW-0963">Cytoplasm</keyword>
<keyword evidence="5" id="KW-0969">Cilium</keyword>
<dbReference type="PANTHER" id="PTHR39190">
    <property type="entry name" value="FLAGELLAR ASSEMBLY FACTOR FLIW"/>
    <property type="match status" value="1"/>
</dbReference>
<dbReference type="AlphaFoldDB" id="M5RVY8"/>
<dbReference type="Proteomes" id="UP000011991">
    <property type="component" value="Unassembled WGS sequence"/>
</dbReference>
<keyword evidence="3 4" id="KW-0810">Translation regulation</keyword>
<keyword evidence="5" id="KW-0282">Flagellum</keyword>
<evidence type="ECO:0000256" key="1">
    <source>
        <dbReference type="ARBA" id="ARBA00022490"/>
    </source>
</evidence>
<gene>
    <name evidence="4" type="primary">fliW</name>
    <name evidence="5" type="ORF">RMSM_04957</name>
</gene>
<keyword evidence="5" id="KW-0966">Cell projection</keyword>
<comment type="caution">
    <text evidence="5">The sequence shown here is derived from an EMBL/GenBank/DDBJ whole genome shotgun (WGS) entry which is preliminary data.</text>
</comment>
<comment type="similarity">
    <text evidence="4">Belongs to the FliW family.</text>
</comment>
<evidence type="ECO:0000313" key="6">
    <source>
        <dbReference type="Proteomes" id="UP000011991"/>
    </source>
</evidence>
<dbReference type="Gene3D" id="2.30.290.10">
    <property type="entry name" value="BH3618-like"/>
    <property type="match status" value="1"/>
</dbReference>
<dbReference type="SUPFAM" id="SSF141457">
    <property type="entry name" value="BH3618-like"/>
    <property type="match status" value="1"/>
</dbReference>
<evidence type="ECO:0000256" key="3">
    <source>
        <dbReference type="ARBA" id="ARBA00022845"/>
    </source>
</evidence>
<comment type="subunit">
    <text evidence="4">Interacts with translational regulator CsrA and flagellin(s).</text>
</comment>
<keyword evidence="4" id="KW-0143">Chaperone</keyword>
<dbReference type="EMBL" id="ANOG01000704">
    <property type="protein sequence ID" value="EMI18119.1"/>
    <property type="molecule type" value="Genomic_DNA"/>
</dbReference>
<accession>M5RVY8</accession>
<keyword evidence="6" id="KW-1185">Reference proteome</keyword>
<evidence type="ECO:0000313" key="5">
    <source>
        <dbReference type="EMBL" id="EMI18119.1"/>
    </source>
</evidence>
<dbReference type="GO" id="GO:0044780">
    <property type="term" value="P:bacterial-type flagellum assembly"/>
    <property type="evidence" value="ECO:0007669"/>
    <property type="project" value="UniProtKB-UniRule"/>
</dbReference>
<sequence length="196" mass="21898">MFHFAEGPADKEIGRSSTDLSVNKTIWKSGKKRHENRYESFWHVADQRGRVVLFPQGLIGMETLRQWALLPDPESASVAWLQSASRGDRAIPLISPRAFFPEYRVHISRRELGSLHLRPGSEIYVMTTVSGRQGKVSTNLRAPILLNLDHRLGCQVIADNDLPIQQILQIASATPQPAESKADEIKAALSPLRRAA</sequence>
<protein>
    <recommendedName>
        <fullName evidence="4">Flagellar assembly factor FliW</fullName>
    </recommendedName>
</protein>
<evidence type="ECO:0000256" key="2">
    <source>
        <dbReference type="ARBA" id="ARBA00022795"/>
    </source>
</evidence>
<keyword evidence="2 4" id="KW-1005">Bacterial flagellum biogenesis</keyword>
<dbReference type="PANTHER" id="PTHR39190:SF1">
    <property type="entry name" value="FLAGELLAR ASSEMBLY FACTOR FLIW"/>
    <property type="match status" value="1"/>
</dbReference>
<dbReference type="PATRIC" id="fig|1265738.3.peg.4980"/>
<dbReference type="HAMAP" id="MF_01185">
    <property type="entry name" value="FliW"/>
    <property type="match status" value="1"/>
</dbReference>
<dbReference type="InterPro" id="IPR003775">
    <property type="entry name" value="Flagellar_assembly_factor_FliW"/>
</dbReference>
<comment type="subcellular location">
    <subcellularLocation>
        <location evidence="4">Cytoplasm</location>
    </subcellularLocation>
</comment>